<evidence type="ECO:0000313" key="1">
    <source>
        <dbReference type="EMBL" id="KAK3106966.1"/>
    </source>
</evidence>
<sequence length="381" mass="44579">MIRHSSKIFLSLILPGTNVHEQSRSDNCKLRFKSEGYSKIMAINRHIAAPGATVYYSMSRKRLEHSNWVNTTEEGLRFILHNPTRYREYMAGIQSHNDVGHDEAESLSTDSEKLAEDRFHIIVHKKNNNYYYTDDPISDGLYGNRNRLQRYDLGEGRGIMDNIYMKPTSVRRGRSALTKTQNSKRHLLNEKTNFHRKHKKRKWKRHVGPHDQEGIQRLLSTGSLAPTTLPVDHPLFNHSIDLVFATYWFFPAKTRVLLPKDQQCIDEKLKNEAIRFNIDSPYYGLDHDGYKHSITDECLDRSDHDLPDDHTYQSQTSYDPFNIHMGQMTVYRLRLTCKCGEKKKESDKSRCSQILPYNQQQWGAYMGTYGDSHWIPRRAKQ</sequence>
<name>A0AA89C320_PINIB</name>
<evidence type="ECO:0000313" key="2">
    <source>
        <dbReference type="Proteomes" id="UP001186944"/>
    </source>
</evidence>
<reference evidence="1" key="1">
    <citation type="submission" date="2019-08" db="EMBL/GenBank/DDBJ databases">
        <title>The improved chromosome-level genome for the pearl oyster Pinctada fucata martensii using PacBio sequencing and Hi-C.</title>
        <authorList>
            <person name="Zheng Z."/>
        </authorList>
    </citation>
    <scope>NUCLEOTIDE SEQUENCE</scope>
    <source>
        <strain evidence="1">ZZ-2019</strain>
        <tissue evidence="1">Adductor muscle</tissue>
    </source>
</reference>
<dbReference type="Proteomes" id="UP001186944">
    <property type="component" value="Unassembled WGS sequence"/>
</dbReference>
<comment type="caution">
    <text evidence="1">The sequence shown here is derived from an EMBL/GenBank/DDBJ whole genome shotgun (WGS) entry which is preliminary data.</text>
</comment>
<proteinExistence type="predicted"/>
<dbReference type="EMBL" id="VSWD01000002">
    <property type="protein sequence ID" value="KAK3106966.1"/>
    <property type="molecule type" value="Genomic_DNA"/>
</dbReference>
<protein>
    <submittedName>
        <fullName evidence="1">Uncharacterized protein</fullName>
    </submittedName>
</protein>
<accession>A0AA89C320</accession>
<organism evidence="1 2">
    <name type="scientific">Pinctada imbricata</name>
    <name type="common">Atlantic pearl-oyster</name>
    <name type="synonym">Pinctada martensii</name>
    <dbReference type="NCBI Taxonomy" id="66713"/>
    <lineage>
        <taxon>Eukaryota</taxon>
        <taxon>Metazoa</taxon>
        <taxon>Spiralia</taxon>
        <taxon>Lophotrochozoa</taxon>
        <taxon>Mollusca</taxon>
        <taxon>Bivalvia</taxon>
        <taxon>Autobranchia</taxon>
        <taxon>Pteriomorphia</taxon>
        <taxon>Pterioida</taxon>
        <taxon>Pterioidea</taxon>
        <taxon>Pteriidae</taxon>
        <taxon>Pinctada</taxon>
    </lineage>
</organism>
<keyword evidence="2" id="KW-1185">Reference proteome</keyword>
<gene>
    <name evidence="1" type="ORF">FSP39_004149</name>
</gene>
<dbReference type="AlphaFoldDB" id="A0AA89C320"/>